<dbReference type="CDD" id="cd06097">
    <property type="entry name" value="Aspergillopepsin_like"/>
    <property type="match status" value="1"/>
</dbReference>
<keyword evidence="9" id="KW-0472">Membrane</keyword>
<comment type="similarity">
    <text evidence="1 6">Belongs to the peptidase A1 family.</text>
</comment>
<feature type="chain" id="PRO_5034832518" evidence="7">
    <location>
        <begin position="20"/>
        <end position="405"/>
    </location>
</feature>
<keyword evidence="9" id="KW-0812">Transmembrane</keyword>
<dbReference type="PROSITE" id="PS00141">
    <property type="entry name" value="ASP_PROTEASE"/>
    <property type="match status" value="2"/>
</dbReference>
<dbReference type="FunFam" id="2.40.70.10:FF:000024">
    <property type="entry name" value="Endothiapepsin"/>
    <property type="match status" value="1"/>
</dbReference>
<dbReference type="OrthoDB" id="2747330at2759"/>
<protein>
    <submittedName>
        <fullName evidence="9">Type I transmembrane sorting receptor</fullName>
    </submittedName>
</protein>
<evidence type="ECO:0000256" key="7">
    <source>
        <dbReference type="SAM" id="SignalP"/>
    </source>
</evidence>
<feature type="active site" evidence="5">
    <location>
        <position position="104"/>
    </location>
</feature>
<dbReference type="Pfam" id="PF00026">
    <property type="entry name" value="Asp"/>
    <property type="match status" value="1"/>
</dbReference>
<keyword evidence="4 6" id="KW-0378">Hydrolase</keyword>
<evidence type="ECO:0000256" key="4">
    <source>
        <dbReference type="ARBA" id="ARBA00022801"/>
    </source>
</evidence>
<dbReference type="GO" id="GO:0006508">
    <property type="term" value="P:proteolysis"/>
    <property type="evidence" value="ECO:0007669"/>
    <property type="project" value="UniProtKB-KW"/>
</dbReference>
<dbReference type="InterPro" id="IPR021109">
    <property type="entry name" value="Peptidase_aspartic_dom_sf"/>
</dbReference>
<name>A0A8H3IN92_9LECA</name>
<evidence type="ECO:0000313" key="9">
    <source>
        <dbReference type="EMBL" id="CAF9934222.1"/>
    </source>
</evidence>
<evidence type="ECO:0000256" key="1">
    <source>
        <dbReference type="ARBA" id="ARBA00007447"/>
    </source>
</evidence>
<organism evidence="9 10">
    <name type="scientific">Heterodermia speciosa</name>
    <dbReference type="NCBI Taxonomy" id="116794"/>
    <lineage>
        <taxon>Eukaryota</taxon>
        <taxon>Fungi</taxon>
        <taxon>Dikarya</taxon>
        <taxon>Ascomycota</taxon>
        <taxon>Pezizomycotina</taxon>
        <taxon>Lecanoromycetes</taxon>
        <taxon>OSLEUM clade</taxon>
        <taxon>Lecanoromycetidae</taxon>
        <taxon>Caliciales</taxon>
        <taxon>Physciaceae</taxon>
        <taxon>Heterodermia</taxon>
    </lineage>
</organism>
<dbReference type="PANTHER" id="PTHR47966:SF2">
    <property type="entry name" value="ASPERGILLOPEPSIN-1-RELATED"/>
    <property type="match status" value="1"/>
</dbReference>
<sequence>MRFTENLAAASALFAVASASPLVDKRLKVNKDFTVTQSVRKPSILSGPSALAKTFEKFGKEAPAVVKAAAANNDGSVTTTPTQFDSEYLTPVTIGGQKLTLDFDTGSSDLWVFSSETPSNEVNGHDIYDPAKSNSSKALSGSTWNITYGDGSSSSGNVYTDTVTVGTTTFAGQAVELAEEVSTQFQQDAGNDGLLGLAFSSINTVQPTQQLTFFDNVKSSLTAPLFTVDLKKGEPGTYGFGTIDDSAHTGDIVYVPVDSSQGFWSFTSSGYAIGDGAVNSNSIDAIADTGTTLLLIDDAIVTAYYKAVSGAKLDQSQGGYTYPCSATLPDISFQIGTYKATVPGSYVNYAPIDDSGTTCFGGIQSSQGIGFNIFGDIFLKSQFVVFDGASSPRLGFAPKTLVSSK</sequence>
<evidence type="ECO:0000256" key="6">
    <source>
        <dbReference type="RuleBase" id="RU000454"/>
    </source>
</evidence>
<keyword evidence="2 6" id="KW-0645">Protease</keyword>
<dbReference type="Proteomes" id="UP000664521">
    <property type="component" value="Unassembled WGS sequence"/>
</dbReference>
<dbReference type="SUPFAM" id="SSF50630">
    <property type="entry name" value="Acid proteases"/>
    <property type="match status" value="1"/>
</dbReference>
<dbReference type="PRINTS" id="PR00792">
    <property type="entry name" value="PEPSIN"/>
</dbReference>
<proteinExistence type="inferred from homology"/>
<dbReference type="InterPro" id="IPR001461">
    <property type="entry name" value="Aspartic_peptidase_A1"/>
</dbReference>
<reference evidence="9" key="1">
    <citation type="submission" date="2021-03" db="EMBL/GenBank/DDBJ databases">
        <authorList>
            <person name="Tagirdzhanova G."/>
        </authorList>
    </citation>
    <scope>NUCLEOTIDE SEQUENCE</scope>
</reference>
<feature type="active site" evidence="5">
    <location>
        <position position="288"/>
    </location>
</feature>
<evidence type="ECO:0000256" key="2">
    <source>
        <dbReference type="ARBA" id="ARBA00022670"/>
    </source>
</evidence>
<comment type="caution">
    <text evidence="9">The sequence shown here is derived from an EMBL/GenBank/DDBJ whole genome shotgun (WGS) entry which is preliminary data.</text>
</comment>
<gene>
    <name evidence="9" type="primary">PEP1_5</name>
    <name evidence="9" type="ORF">HETSPECPRED_009147</name>
</gene>
<evidence type="ECO:0000313" key="10">
    <source>
        <dbReference type="Proteomes" id="UP000664521"/>
    </source>
</evidence>
<keyword evidence="3 6" id="KW-0064">Aspartyl protease</keyword>
<dbReference type="PANTHER" id="PTHR47966">
    <property type="entry name" value="BETA-SITE APP-CLEAVING ENZYME, ISOFORM A-RELATED"/>
    <property type="match status" value="1"/>
</dbReference>
<dbReference type="InterPro" id="IPR033121">
    <property type="entry name" value="PEPTIDASE_A1"/>
</dbReference>
<evidence type="ECO:0000256" key="5">
    <source>
        <dbReference type="PIRSR" id="PIRSR601461-1"/>
    </source>
</evidence>
<dbReference type="Gene3D" id="2.40.70.10">
    <property type="entry name" value="Acid Proteases"/>
    <property type="match status" value="2"/>
</dbReference>
<dbReference type="FunFam" id="2.40.70.10:FF:000026">
    <property type="entry name" value="Endothiapepsin"/>
    <property type="match status" value="1"/>
</dbReference>
<keyword evidence="7" id="KW-0732">Signal</keyword>
<dbReference type="AlphaFoldDB" id="A0A8H3IN92"/>
<keyword evidence="9" id="KW-0675">Receptor</keyword>
<accession>A0A8H3IN92</accession>
<keyword evidence="10" id="KW-1185">Reference proteome</keyword>
<evidence type="ECO:0000256" key="3">
    <source>
        <dbReference type="ARBA" id="ARBA00022750"/>
    </source>
</evidence>
<dbReference type="InterPro" id="IPR001969">
    <property type="entry name" value="Aspartic_peptidase_AS"/>
</dbReference>
<dbReference type="EMBL" id="CAJPDS010000073">
    <property type="protein sequence ID" value="CAF9934222.1"/>
    <property type="molecule type" value="Genomic_DNA"/>
</dbReference>
<feature type="signal peptide" evidence="7">
    <location>
        <begin position="1"/>
        <end position="19"/>
    </location>
</feature>
<dbReference type="InterPro" id="IPR034163">
    <property type="entry name" value="Aspergillopepsin-like_cat_dom"/>
</dbReference>
<evidence type="ECO:0000259" key="8">
    <source>
        <dbReference type="PROSITE" id="PS51767"/>
    </source>
</evidence>
<feature type="domain" description="Peptidase A1" evidence="8">
    <location>
        <begin position="88"/>
        <end position="397"/>
    </location>
</feature>
<dbReference type="PROSITE" id="PS51767">
    <property type="entry name" value="PEPTIDASE_A1"/>
    <property type="match status" value="1"/>
</dbReference>
<dbReference type="GO" id="GO:0004190">
    <property type="term" value="F:aspartic-type endopeptidase activity"/>
    <property type="evidence" value="ECO:0007669"/>
    <property type="project" value="UniProtKB-KW"/>
</dbReference>